<comment type="caution">
    <text evidence="2">The sequence shown here is derived from an EMBL/GenBank/DDBJ whole genome shotgun (WGS) entry which is preliminary data.</text>
</comment>
<keyword evidence="1" id="KW-0812">Transmembrane</keyword>
<dbReference type="EMBL" id="JAEINH010000004">
    <property type="protein sequence ID" value="MBI9114739.1"/>
    <property type="molecule type" value="Genomic_DNA"/>
</dbReference>
<evidence type="ECO:0000313" key="3">
    <source>
        <dbReference type="Proteomes" id="UP000602087"/>
    </source>
</evidence>
<organism evidence="2 3">
    <name type="scientific">Sanguibacter suaedae</name>
    <dbReference type="NCBI Taxonomy" id="2795737"/>
    <lineage>
        <taxon>Bacteria</taxon>
        <taxon>Bacillati</taxon>
        <taxon>Actinomycetota</taxon>
        <taxon>Actinomycetes</taxon>
        <taxon>Micrococcales</taxon>
        <taxon>Sanguibacteraceae</taxon>
        <taxon>Sanguibacter</taxon>
    </lineage>
</organism>
<keyword evidence="3" id="KW-1185">Reference proteome</keyword>
<name>A0A934I364_9MICO</name>
<dbReference type="Proteomes" id="UP000602087">
    <property type="component" value="Unassembled WGS sequence"/>
</dbReference>
<keyword evidence="1" id="KW-0472">Membrane</keyword>
<feature type="transmembrane region" description="Helical" evidence="1">
    <location>
        <begin position="92"/>
        <end position="112"/>
    </location>
</feature>
<accession>A0A934I364</accession>
<feature type="transmembrane region" description="Helical" evidence="1">
    <location>
        <begin position="62"/>
        <end position="85"/>
    </location>
</feature>
<gene>
    <name evidence="2" type="ORF">JAV76_06905</name>
</gene>
<evidence type="ECO:0000313" key="2">
    <source>
        <dbReference type="EMBL" id="MBI9114739.1"/>
    </source>
</evidence>
<proteinExistence type="predicted"/>
<feature type="transmembrane region" description="Helical" evidence="1">
    <location>
        <begin position="118"/>
        <end position="140"/>
    </location>
</feature>
<sequence>MSGSTGARDGGDRHGLAGWFRFPRPRAALLASVVLALEALVLVALAVRGIVSLVHPQGDGSVPVAVALVVCAGLAAWVLLAGAWAIGLGRSWVRGIASTVQILGLLVAVSFFQGGLVALPSAIAVVSAAGLVGLFAPSVVEFTRREGSPFDED</sequence>
<dbReference type="RefSeq" id="WP_230401947.1">
    <property type="nucleotide sequence ID" value="NZ_JAEINH010000004.1"/>
</dbReference>
<reference evidence="2" key="1">
    <citation type="submission" date="2020-12" db="EMBL/GenBank/DDBJ databases">
        <title>Sanguibacter suaedae sp. nov., isolated from Suaeda aralocaspica.</title>
        <authorList>
            <person name="Ma Q."/>
        </authorList>
    </citation>
    <scope>NUCLEOTIDE SEQUENCE</scope>
    <source>
        <strain evidence="2">YZGR15</strain>
    </source>
</reference>
<evidence type="ECO:0000256" key="1">
    <source>
        <dbReference type="SAM" id="Phobius"/>
    </source>
</evidence>
<keyword evidence="1" id="KW-1133">Transmembrane helix</keyword>
<feature type="transmembrane region" description="Helical" evidence="1">
    <location>
        <begin position="27"/>
        <end position="50"/>
    </location>
</feature>
<dbReference type="AlphaFoldDB" id="A0A934I364"/>
<protein>
    <submittedName>
        <fullName evidence="2">Uncharacterized protein</fullName>
    </submittedName>
</protein>